<dbReference type="RefSeq" id="WP_218284738.1">
    <property type="nucleotide sequence ID" value="NZ_CP076448.1"/>
</dbReference>
<organism evidence="2 3">
    <name type="scientific">Elioraea tepida</name>
    <dbReference type="NCBI Taxonomy" id="2843330"/>
    <lineage>
        <taxon>Bacteria</taxon>
        <taxon>Pseudomonadati</taxon>
        <taxon>Pseudomonadota</taxon>
        <taxon>Alphaproteobacteria</taxon>
        <taxon>Acetobacterales</taxon>
        <taxon>Elioraeaceae</taxon>
        <taxon>Elioraea</taxon>
    </lineage>
</organism>
<dbReference type="AlphaFoldDB" id="A0A975U2C4"/>
<keyword evidence="3" id="KW-1185">Reference proteome</keyword>
<reference evidence="2" key="1">
    <citation type="submission" date="2021-06" db="EMBL/GenBank/DDBJ databases">
        <title>Elioraea tepida, sp. nov., a moderately thermophilic aerobic anoxygenic phototrophic bacterium isolated from an alkaline siliceous hot spring mat community in Yellowstone National Park, WY, USA.</title>
        <authorList>
            <person name="Saini M.K."/>
            <person name="Yoshida S."/>
            <person name="Sebastian A."/>
            <person name="Hirose S."/>
            <person name="Hara E."/>
            <person name="Tamaki H."/>
            <person name="Soulier N.T."/>
            <person name="Albert I."/>
            <person name="Hanada S."/>
            <person name="Bryant D.A."/>
            <person name="Tank M."/>
        </authorList>
    </citation>
    <scope>NUCLEOTIDE SEQUENCE</scope>
    <source>
        <strain evidence="2">MS-P2</strain>
    </source>
</reference>
<dbReference type="Proteomes" id="UP000694001">
    <property type="component" value="Chromosome"/>
</dbReference>
<evidence type="ECO:0000313" key="3">
    <source>
        <dbReference type="Proteomes" id="UP000694001"/>
    </source>
</evidence>
<proteinExistence type="predicted"/>
<keyword evidence="1" id="KW-0732">Signal</keyword>
<feature type="signal peptide" evidence="1">
    <location>
        <begin position="1"/>
        <end position="19"/>
    </location>
</feature>
<protein>
    <submittedName>
        <fullName evidence="2">Uncharacterized protein</fullName>
    </submittedName>
</protein>
<gene>
    <name evidence="2" type="ORF">KO353_10995</name>
</gene>
<sequence length="144" mass="15572">MPRLILAALLALATTPAGAQGEPHAWLYGSWVGGTLPASPNQTVEACYADPTVIFTRDIVLRKTLLEQVYTQRLIESVRGTPDGAEFRFRPMPRIPGVMASQQPTGTFGCASPDVLVVVRRGPNEIEFPGCTEFPAPLIRCPVP</sequence>
<evidence type="ECO:0000313" key="2">
    <source>
        <dbReference type="EMBL" id="QXM23826.1"/>
    </source>
</evidence>
<feature type="chain" id="PRO_5037179745" evidence="1">
    <location>
        <begin position="20"/>
        <end position="144"/>
    </location>
</feature>
<dbReference type="EMBL" id="CP076448">
    <property type="protein sequence ID" value="QXM23826.1"/>
    <property type="molecule type" value="Genomic_DNA"/>
</dbReference>
<dbReference type="KEGG" id="elio:KO353_10995"/>
<evidence type="ECO:0000256" key="1">
    <source>
        <dbReference type="SAM" id="SignalP"/>
    </source>
</evidence>
<accession>A0A975U2C4</accession>
<name>A0A975U2C4_9PROT</name>